<evidence type="ECO:0000313" key="2">
    <source>
        <dbReference type="EMBL" id="KAE9386544.1"/>
    </source>
</evidence>
<dbReference type="EMBL" id="ML769870">
    <property type="protein sequence ID" value="KAE9386544.1"/>
    <property type="molecule type" value="Genomic_DNA"/>
</dbReference>
<feature type="compositionally biased region" description="Polar residues" evidence="1">
    <location>
        <begin position="79"/>
        <end position="91"/>
    </location>
</feature>
<gene>
    <name evidence="2" type="ORF">BT96DRAFT_1026186</name>
</gene>
<feature type="compositionally biased region" description="Polar residues" evidence="1">
    <location>
        <begin position="147"/>
        <end position="158"/>
    </location>
</feature>
<evidence type="ECO:0000313" key="3">
    <source>
        <dbReference type="Proteomes" id="UP000799118"/>
    </source>
</evidence>
<reference evidence="2" key="1">
    <citation type="journal article" date="2019" name="Environ. Microbiol.">
        <title>Fungal ecological strategies reflected in gene transcription - a case study of two litter decomposers.</title>
        <authorList>
            <person name="Barbi F."/>
            <person name="Kohler A."/>
            <person name="Barry K."/>
            <person name="Baskaran P."/>
            <person name="Daum C."/>
            <person name="Fauchery L."/>
            <person name="Ihrmark K."/>
            <person name="Kuo A."/>
            <person name="LaButti K."/>
            <person name="Lipzen A."/>
            <person name="Morin E."/>
            <person name="Grigoriev I.V."/>
            <person name="Henrissat B."/>
            <person name="Lindahl B."/>
            <person name="Martin F."/>
        </authorList>
    </citation>
    <scope>NUCLEOTIDE SEQUENCE</scope>
    <source>
        <strain evidence="2">JB14</strain>
    </source>
</reference>
<feature type="non-terminal residue" evidence="2">
    <location>
        <position position="633"/>
    </location>
</feature>
<evidence type="ECO:0000256" key="1">
    <source>
        <dbReference type="SAM" id="MobiDB-lite"/>
    </source>
</evidence>
<feature type="region of interest" description="Disordered" evidence="1">
    <location>
        <begin position="51"/>
        <end position="105"/>
    </location>
</feature>
<feature type="compositionally biased region" description="Basic and acidic residues" evidence="1">
    <location>
        <begin position="132"/>
        <end position="144"/>
    </location>
</feature>
<proteinExistence type="predicted"/>
<keyword evidence="3" id="KW-1185">Reference proteome</keyword>
<dbReference type="Proteomes" id="UP000799118">
    <property type="component" value="Unassembled WGS sequence"/>
</dbReference>
<dbReference type="OrthoDB" id="3049390at2759"/>
<protein>
    <submittedName>
        <fullName evidence="2">Uncharacterized protein</fullName>
    </submittedName>
</protein>
<accession>A0A6A4GMW7</accession>
<name>A0A6A4GMW7_9AGAR</name>
<dbReference type="AlphaFoldDB" id="A0A6A4GMW7"/>
<feature type="compositionally biased region" description="Basic and acidic residues" evidence="1">
    <location>
        <begin position="51"/>
        <end position="65"/>
    </location>
</feature>
<organism evidence="2 3">
    <name type="scientific">Gymnopus androsaceus JB14</name>
    <dbReference type="NCBI Taxonomy" id="1447944"/>
    <lineage>
        <taxon>Eukaryota</taxon>
        <taxon>Fungi</taxon>
        <taxon>Dikarya</taxon>
        <taxon>Basidiomycota</taxon>
        <taxon>Agaricomycotina</taxon>
        <taxon>Agaricomycetes</taxon>
        <taxon>Agaricomycetidae</taxon>
        <taxon>Agaricales</taxon>
        <taxon>Marasmiineae</taxon>
        <taxon>Omphalotaceae</taxon>
        <taxon>Gymnopus</taxon>
    </lineage>
</organism>
<sequence length="633" mass="70999">MSDLVIPPTHDVSELKKLENKIIRQGKNEDPRVSHDLKDLAKLEKVSSKAAKALDKSQHALEKTKSVRPCAIPDPTPATPASESALLSSTGAVAAEGTDEDGSQPQKNLRELQFATLNSGWLLDLSDSDSDWKPLKHPPQDLRMKQKPSSPNAPLDPQTSLKLMINTWTQALMPLTGKETEESFESIKEPLAKAIPLMKSDLLAHVERICHPNFLLRHPNVHNSTVDRIYHVGESLALITSEWVPKEVKDAWPLDQQHGRFIPKLNPNGLPLQNATHFFNAFDRFPELIPGDDHYGKIFFLLTLESFIYYYHQWLGPWLEGRGYNLHPLHKPKALTDLYSLVVSQLKRWCTDVNADGRCVIEARALLELEPYENAPGVLISPSINVVSNIATNLTLVMASLLKKLNDKQLPSKPVYRPESYGNMYKYSMDPIDCDNKVLEHCDHQLLLMVDGEENQCDPEENVVDFPFFNHGIQFDYWNRGIMKPGGSRVPSGGREADTYAGYTGITSATVKGINLLFDQADVSNALLFTAKLAHKPLFEELLRNSSNCDRVGMTGANVYNCTGYVAPAHGDNNLITSLSAQALLKAQQEYSEFAFCQLEYRYYIHSHTNLLWSFFANRLHCTMLPSSNTLGN</sequence>
<feature type="region of interest" description="Disordered" evidence="1">
    <location>
        <begin position="132"/>
        <end position="158"/>
    </location>
</feature>